<dbReference type="PATRIC" id="fig|1230459.4.peg.437"/>
<evidence type="ECO:0000256" key="1">
    <source>
        <dbReference type="SAM" id="MobiDB-lite"/>
    </source>
</evidence>
<keyword evidence="3" id="KW-1185">Reference proteome</keyword>
<dbReference type="RefSeq" id="WP_008452495.1">
    <property type="nucleotide sequence ID" value="NZ_AOIJ01000031.1"/>
</dbReference>
<proteinExistence type="predicted"/>
<organism evidence="2 3">
    <name type="scientific">Natrinema gari JCM 14663</name>
    <dbReference type="NCBI Taxonomy" id="1230459"/>
    <lineage>
        <taxon>Archaea</taxon>
        <taxon>Methanobacteriati</taxon>
        <taxon>Methanobacteriota</taxon>
        <taxon>Stenosarchaea group</taxon>
        <taxon>Halobacteria</taxon>
        <taxon>Halobacteriales</taxon>
        <taxon>Natrialbaceae</taxon>
        <taxon>Natrinema</taxon>
    </lineage>
</organism>
<evidence type="ECO:0000313" key="3">
    <source>
        <dbReference type="Proteomes" id="UP000011592"/>
    </source>
</evidence>
<evidence type="ECO:0000313" key="2">
    <source>
        <dbReference type="EMBL" id="ELY83435.1"/>
    </source>
</evidence>
<feature type="compositionally biased region" description="Basic and acidic residues" evidence="1">
    <location>
        <begin position="1"/>
        <end position="48"/>
    </location>
</feature>
<gene>
    <name evidence="2" type="ORF">C486_02198</name>
</gene>
<name>L9ZAD2_9EURY</name>
<protein>
    <submittedName>
        <fullName evidence="2">Transposase IS4 family protein</fullName>
    </submittedName>
</protein>
<dbReference type="EMBL" id="AOIJ01000031">
    <property type="protein sequence ID" value="ELY83435.1"/>
    <property type="molecule type" value="Genomic_DNA"/>
</dbReference>
<dbReference type="AlphaFoldDB" id="L9ZAD2"/>
<reference evidence="2 3" key="1">
    <citation type="journal article" date="2014" name="PLoS Genet.">
        <title>Phylogenetically driven sequencing of extremely halophilic archaea reveals strategies for static and dynamic osmo-response.</title>
        <authorList>
            <person name="Becker E.A."/>
            <person name="Seitzer P.M."/>
            <person name="Tritt A."/>
            <person name="Larsen D."/>
            <person name="Krusor M."/>
            <person name="Yao A.I."/>
            <person name="Wu D."/>
            <person name="Madern D."/>
            <person name="Eisen J.A."/>
            <person name="Darling A.E."/>
            <person name="Facciotti M.T."/>
        </authorList>
    </citation>
    <scope>NUCLEOTIDE SEQUENCE [LARGE SCALE GENOMIC DNA]</scope>
    <source>
        <strain evidence="2 3">JCM 14663</strain>
    </source>
</reference>
<feature type="region of interest" description="Disordered" evidence="1">
    <location>
        <begin position="1"/>
        <end position="58"/>
    </location>
</feature>
<comment type="caution">
    <text evidence="2">The sequence shown here is derived from an EMBL/GenBank/DDBJ whole genome shotgun (WGS) entry which is preliminary data.</text>
</comment>
<sequence length="92" mass="11070">MAKEKDEDTDRDPETKERIDKRWREKAELSRDYKDARDELTDNPRDDPWGYTELPARNPAENVIPPLWERIRSNALTVSQSRKRLGEAYRRR</sequence>
<dbReference type="Proteomes" id="UP000011592">
    <property type="component" value="Unassembled WGS sequence"/>
</dbReference>
<accession>L9ZAD2</accession>